<dbReference type="Gene3D" id="1.20.1280.50">
    <property type="match status" value="1"/>
</dbReference>
<evidence type="ECO:0000313" key="3">
    <source>
        <dbReference type="Proteomes" id="UP000324897"/>
    </source>
</evidence>
<keyword evidence="3" id="KW-1185">Reference proteome</keyword>
<sequence>MDAGGGGGADGVDRISALPDELLAVILTHLRCTQAAARTSVLSRRWRRIWTHLREIYLSDRSRPRVPTAAPSILGVVDAYAAPELDRLDIEVVNEWHVAVARLAPCLRFSSERLAGELRLAIGHDERQDWSMVQREQELQLPVCEKATVIHIRLSQLNLQPSIPATGKFEALRALSIACFDFTKLDVERVVSLQCPRLQKLALV</sequence>
<reference evidence="2 3" key="1">
    <citation type="journal article" date="2019" name="Sci. Rep.">
        <title>A high-quality genome of Eragrostis curvula grass provides insights into Poaceae evolution and supports new strategies to enhance forage quality.</title>
        <authorList>
            <person name="Carballo J."/>
            <person name="Santos B.A.C.M."/>
            <person name="Zappacosta D."/>
            <person name="Garbus I."/>
            <person name="Selva J.P."/>
            <person name="Gallo C.A."/>
            <person name="Diaz A."/>
            <person name="Albertini E."/>
            <person name="Caccamo M."/>
            <person name="Echenique V."/>
        </authorList>
    </citation>
    <scope>NUCLEOTIDE SEQUENCE [LARGE SCALE GENOMIC DNA]</scope>
    <source>
        <strain evidence="3">cv. Victoria</strain>
        <tissue evidence="2">Leaf</tissue>
    </source>
</reference>
<comment type="caution">
    <text evidence="2">The sequence shown here is derived from an EMBL/GenBank/DDBJ whole genome shotgun (WGS) entry which is preliminary data.</text>
</comment>
<dbReference type="PANTHER" id="PTHR34709:SF72">
    <property type="entry name" value="OS07G0130000 PROTEIN"/>
    <property type="match status" value="1"/>
</dbReference>
<feature type="non-terminal residue" evidence="2">
    <location>
        <position position="1"/>
    </location>
</feature>
<accession>A0A5J9WU76</accession>
<dbReference type="InterPro" id="IPR001810">
    <property type="entry name" value="F-box_dom"/>
</dbReference>
<name>A0A5J9WU76_9POAL</name>
<proteinExistence type="predicted"/>
<dbReference type="PROSITE" id="PS50181">
    <property type="entry name" value="FBOX"/>
    <property type="match status" value="1"/>
</dbReference>
<dbReference type="EMBL" id="RWGY01000002">
    <property type="protein sequence ID" value="TVU51648.1"/>
    <property type="molecule type" value="Genomic_DNA"/>
</dbReference>
<dbReference type="Gramene" id="TVU51648">
    <property type="protein sequence ID" value="TVU51648"/>
    <property type="gene ID" value="EJB05_03088"/>
</dbReference>
<dbReference type="PANTHER" id="PTHR34709">
    <property type="entry name" value="OS10G0396666 PROTEIN"/>
    <property type="match status" value="1"/>
</dbReference>
<dbReference type="AlphaFoldDB" id="A0A5J9WU76"/>
<dbReference type="InterPro" id="IPR036047">
    <property type="entry name" value="F-box-like_dom_sf"/>
</dbReference>
<organism evidence="2 3">
    <name type="scientific">Eragrostis curvula</name>
    <name type="common">weeping love grass</name>
    <dbReference type="NCBI Taxonomy" id="38414"/>
    <lineage>
        <taxon>Eukaryota</taxon>
        <taxon>Viridiplantae</taxon>
        <taxon>Streptophyta</taxon>
        <taxon>Embryophyta</taxon>
        <taxon>Tracheophyta</taxon>
        <taxon>Spermatophyta</taxon>
        <taxon>Magnoliopsida</taxon>
        <taxon>Liliopsida</taxon>
        <taxon>Poales</taxon>
        <taxon>Poaceae</taxon>
        <taxon>PACMAD clade</taxon>
        <taxon>Chloridoideae</taxon>
        <taxon>Eragrostideae</taxon>
        <taxon>Eragrostidinae</taxon>
        <taxon>Eragrostis</taxon>
    </lineage>
</organism>
<evidence type="ECO:0000313" key="2">
    <source>
        <dbReference type="EMBL" id="TVU51648.1"/>
    </source>
</evidence>
<dbReference type="Proteomes" id="UP000324897">
    <property type="component" value="Chromosome 6"/>
</dbReference>
<dbReference type="SUPFAM" id="SSF81383">
    <property type="entry name" value="F-box domain"/>
    <property type="match status" value="1"/>
</dbReference>
<dbReference type="InterPro" id="IPR055312">
    <property type="entry name" value="FBL15-like"/>
</dbReference>
<protein>
    <recommendedName>
        <fullName evidence="1">F-box domain-containing protein</fullName>
    </recommendedName>
</protein>
<feature type="domain" description="F-box" evidence="1">
    <location>
        <begin position="12"/>
        <end position="60"/>
    </location>
</feature>
<gene>
    <name evidence="2" type="ORF">EJB05_03088</name>
</gene>
<dbReference type="Pfam" id="PF00646">
    <property type="entry name" value="F-box"/>
    <property type="match status" value="1"/>
</dbReference>
<dbReference type="OrthoDB" id="665577at2759"/>
<evidence type="ECO:0000259" key="1">
    <source>
        <dbReference type="PROSITE" id="PS50181"/>
    </source>
</evidence>